<protein>
    <submittedName>
        <fullName evidence="9">Permease</fullName>
    </submittedName>
</protein>
<comment type="similarity">
    <text evidence="2">Belongs to the auxin efflux carrier (TC 2.A.69) family.</text>
</comment>
<feature type="transmembrane region" description="Helical" evidence="8">
    <location>
        <begin position="278"/>
        <end position="301"/>
    </location>
</feature>
<dbReference type="InterPro" id="IPR004776">
    <property type="entry name" value="Mem_transp_PIN-like"/>
</dbReference>
<evidence type="ECO:0000256" key="5">
    <source>
        <dbReference type="ARBA" id="ARBA00022692"/>
    </source>
</evidence>
<keyword evidence="5 8" id="KW-0812">Transmembrane</keyword>
<sequence length="306" mass="33776">MLELYFMFAVGFLAYRIGWLAPISKSVLTNLLLYVTLPCLIVSSLHIPFDKSLGEGIAVLILLSVYFLGSTAYMAKWSAKRLNLGQDTTGVFQNLLLFGNQGFIGIAVVSQLLGSGSLFLAVVFNLVYFILIWTYGIWVMCRGDSTIRLTSLWKNPGLMATLVGLCLFFLPFSLPSPLIQSVSRIGEMTVPLSMLVIGCFAASIPLREVRHYLTSKIVWIVTLSRLLVLPVCLFLPILFLQIPFEWLAIAVLLSASPCAPTISLFAEKYGGDTNLATISVLVTTLAASGTLPLLFWLFAWLHPMFF</sequence>
<feature type="transmembrane region" description="Helical" evidence="8">
    <location>
        <begin position="246"/>
        <end position="266"/>
    </location>
</feature>
<evidence type="ECO:0000313" key="10">
    <source>
        <dbReference type="Proteomes" id="UP001225034"/>
    </source>
</evidence>
<dbReference type="InterPro" id="IPR038770">
    <property type="entry name" value="Na+/solute_symporter_sf"/>
</dbReference>
<dbReference type="Gene3D" id="1.20.1530.20">
    <property type="match status" value="1"/>
</dbReference>
<keyword evidence="10" id="KW-1185">Reference proteome</keyword>
<evidence type="ECO:0000256" key="8">
    <source>
        <dbReference type="SAM" id="Phobius"/>
    </source>
</evidence>
<dbReference type="PANTHER" id="PTHR36838:SF1">
    <property type="entry name" value="SLR1864 PROTEIN"/>
    <property type="match status" value="1"/>
</dbReference>
<evidence type="ECO:0000256" key="3">
    <source>
        <dbReference type="ARBA" id="ARBA00022448"/>
    </source>
</evidence>
<name>A0ABT9YHD4_9BACI</name>
<accession>A0ABT9YHD4</accession>
<keyword evidence="7 8" id="KW-0472">Membrane</keyword>
<reference evidence="9 10" key="1">
    <citation type="submission" date="2023-07" db="EMBL/GenBank/DDBJ databases">
        <title>Genomic Encyclopedia of Type Strains, Phase IV (KMG-IV): sequencing the most valuable type-strain genomes for metagenomic binning, comparative biology and taxonomic classification.</title>
        <authorList>
            <person name="Goeker M."/>
        </authorList>
    </citation>
    <scope>NUCLEOTIDE SEQUENCE [LARGE SCALE GENOMIC DNA]</scope>
    <source>
        <strain evidence="9 10">DSM 19154</strain>
    </source>
</reference>
<feature type="transmembrane region" description="Helical" evidence="8">
    <location>
        <begin position="119"/>
        <end position="140"/>
    </location>
</feature>
<evidence type="ECO:0000256" key="2">
    <source>
        <dbReference type="ARBA" id="ARBA00010145"/>
    </source>
</evidence>
<feature type="transmembrane region" description="Helical" evidence="8">
    <location>
        <begin position="55"/>
        <end position="75"/>
    </location>
</feature>
<evidence type="ECO:0000256" key="4">
    <source>
        <dbReference type="ARBA" id="ARBA00022475"/>
    </source>
</evidence>
<dbReference type="RefSeq" id="WP_306982431.1">
    <property type="nucleotide sequence ID" value="NZ_JAUSUA010000002.1"/>
</dbReference>
<evidence type="ECO:0000256" key="1">
    <source>
        <dbReference type="ARBA" id="ARBA00004651"/>
    </source>
</evidence>
<evidence type="ECO:0000256" key="7">
    <source>
        <dbReference type="ARBA" id="ARBA00023136"/>
    </source>
</evidence>
<keyword evidence="3" id="KW-0813">Transport</keyword>
<feature type="transmembrane region" description="Helical" evidence="8">
    <location>
        <begin position="185"/>
        <end position="206"/>
    </location>
</feature>
<feature type="transmembrane region" description="Helical" evidence="8">
    <location>
        <begin position="218"/>
        <end position="240"/>
    </location>
</feature>
<organism evidence="9 10">
    <name type="scientific">Alkalicoccobacillus murimartini</name>
    <dbReference type="NCBI Taxonomy" id="171685"/>
    <lineage>
        <taxon>Bacteria</taxon>
        <taxon>Bacillati</taxon>
        <taxon>Bacillota</taxon>
        <taxon>Bacilli</taxon>
        <taxon>Bacillales</taxon>
        <taxon>Bacillaceae</taxon>
        <taxon>Alkalicoccobacillus</taxon>
    </lineage>
</organism>
<comment type="caution">
    <text evidence="9">The sequence shown here is derived from an EMBL/GenBank/DDBJ whole genome shotgun (WGS) entry which is preliminary data.</text>
</comment>
<dbReference type="PANTHER" id="PTHR36838">
    <property type="entry name" value="AUXIN EFFLUX CARRIER FAMILY PROTEIN"/>
    <property type="match status" value="1"/>
</dbReference>
<evidence type="ECO:0000313" key="9">
    <source>
        <dbReference type="EMBL" id="MDQ0207273.1"/>
    </source>
</evidence>
<comment type="subcellular location">
    <subcellularLocation>
        <location evidence="1">Cell membrane</location>
        <topology evidence="1">Multi-pass membrane protein</topology>
    </subcellularLocation>
</comment>
<feature type="transmembrane region" description="Helical" evidence="8">
    <location>
        <begin position="6"/>
        <end position="24"/>
    </location>
</feature>
<dbReference type="Proteomes" id="UP001225034">
    <property type="component" value="Unassembled WGS sequence"/>
</dbReference>
<keyword evidence="4" id="KW-1003">Cell membrane</keyword>
<gene>
    <name evidence="9" type="ORF">J2S05_002072</name>
</gene>
<feature type="transmembrane region" description="Helical" evidence="8">
    <location>
        <begin position="95"/>
        <end position="113"/>
    </location>
</feature>
<dbReference type="Pfam" id="PF03547">
    <property type="entry name" value="Mem_trans"/>
    <property type="match status" value="1"/>
</dbReference>
<feature type="transmembrane region" description="Helical" evidence="8">
    <location>
        <begin position="152"/>
        <end position="173"/>
    </location>
</feature>
<feature type="transmembrane region" description="Helical" evidence="8">
    <location>
        <begin position="31"/>
        <end position="49"/>
    </location>
</feature>
<dbReference type="EMBL" id="JAUSUA010000002">
    <property type="protein sequence ID" value="MDQ0207273.1"/>
    <property type="molecule type" value="Genomic_DNA"/>
</dbReference>
<evidence type="ECO:0000256" key="6">
    <source>
        <dbReference type="ARBA" id="ARBA00022989"/>
    </source>
</evidence>
<keyword evidence="6 8" id="KW-1133">Transmembrane helix</keyword>
<proteinExistence type="inferred from homology"/>